<name>A0A6P1MBT3_9FIRM</name>
<evidence type="ECO:0000313" key="1">
    <source>
        <dbReference type="EMBL" id="QHI71377.1"/>
    </source>
</evidence>
<dbReference type="AlphaFoldDB" id="A0A6P1MBT3"/>
<evidence type="ECO:0000313" key="2">
    <source>
        <dbReference type="Proteomes" id="UP000463883"/>
    </source>
</evidence>
<dbReference type="Proteomes" id="UP000463883">
    <property type="component" value="Chromosome"/>
</dbReference>
<gene>
    <name evidence="1" type="ORF">Ami3637_02325</name>
</gene>
<protein>
    <submittedName>
        <fullName evidence="1">Uncharacterized protein</fullName>
    </submittedName>
</protein>
<sequence>MSQSIESPKMQIARIRSNLKSKTDIIKNSNTNFQYINEFFHSQVGRYVQIDCFVGSDEILSKYGYLVGVGSDYILLQDIEFNQIISIDLWSIKFMYVYYDVEKLDQSMFLLK</sequence>
<dbReference type="KEGG" id="amic:Ami3637_02325"/>
<keyword evidence="2" id="KW-1185">Reference proteome</keyword>
<reference evidence="1 2" key="1">
    <citation type="submission" date="2020-01" db="EMBL/GenBank/DDBJ databases">
        <title>Genomic analysis of Aminipila sp. CBA3637.</title>
        <authorList>
            <person name="Kim Y.B."/>
            <person name="Roh S.W."/>
        </authorList>
    </citation>
    <scope>NUCLEOTIDE SEQUENCE [LARGE SCALE GENOMIC DNA]</scope>
    <source>
        <strain evidence="1 2">CBA3637</strain>
    </source>
</reference>
<proteinExistence type="predicted"/>
<accession>A0A6P1MBT3</accession>
<organism evidence="1 2">
    <name type="scientific">Aminipila terrae</name>
    <dbReference type="NCBI Taxonomy" id="2697030"/>
    <lineage>
        <taxon>Bacteria</taxon>
        <taxon>Bacillati</taxon>
        <taxon>Bacillota</taxon>
        <taxon>Clostridia</taxon>
        <taxon>Peptostreptococcales</taxon>
        <taxon>Anaerovoracaceae</taxon>
        <taxon>Aminipila</taxon>
    </lineage>
</organism>
<dbReference type="RefSeq" id="WP_162361150.1">
    <property type="nucleotide sequence ID" value="NZ_CP047591.1"/>
</dbReference>
<dbReference type="EMBL" id="CP047591">
    <property type="protein sequence ID" value="QHI71377.1"/>
    <property type="molecule type" value="Genomic_DNA"/>
</dbReference>